<dbReference type="Pfam" id="PF18701">
    <property type="entry name" value="DUF5641"/>
    <property type="match status" value="1"/>
</dbReference>
<feature type="compositionally biased region" description="Basic residues" evidence="1">
    <location>
        <begin position="1"/>
        <end position="12"/>
    </location>
</feature>
<dbReference type="PROSITE" id="PS50994">
    <property type="entry name" value="INTEGRASE"/>
    <property type="match status" value="1"/>
</dbReference>
<dbReference type="GO" id="GO:0015074">
    <property type="term" value="P:DNA integration"/>
    <property type="evidence" value="ECO:0007669"/>
    <property type="project" value="InterPro"/>
</dbReference>
<dbReference type="SUPFAM" id="SSF53098">
    <property type="entry name" value="Ribonuclease H-like"/>
    <property type="match status" value="1"/>
</dbReference>
<feature type="domain" description="Integrase catalytic" evidence="2">
    <location>
        <begin position="1521"/>
        <end position="1714"/>
    </location>
</feature>
<dbReference type="Pfam" id="PF05380">
    <property type="entry name" value="Peptidase_A17"/>
    <property type="match status" value="1"/>
</dbReference>
<evidence type="ECO:0000256" key="1">
    <source>
        <dbReference type="SAM" id="MobiDB-lite"/>
    </source>
</evidence>
<dbReference type="InterPro" id="IPR005312">
    <property type="entry name" value="DUF1759"/>
</dbReference>
<dbReference type="VEuPathDB" id="VectorBase:ADAC007967"/>
<reference evidence="3" key="1">
    <citation type="submission" date="2018-01" db="EMBL/GenBank/DDBJ databases">
        <title>An insight into the sialome of Amazonian anophelines.</title>
        <authorList>
            <person name="Ribeiro J.M."/>
            <person name="Scarpassa V."/>
            <person name="Calvo E."/>
        </authorList>
    </citation>
    <scope>NUCLEOTIDE SEQUENCE</scope>
</reference>
<organism evidence="3">
    <name type="scientific">Anopheles darlingi</name>
    <name type="common">Mosquito</name>
    <dbReference type="NCBI Taxonomy" id="43151"/>
    <lineage>
        <taxon>Eukaryota</taxon>
        <taxon>Metazoa</taxon>
        <taxon>Ecdysozoa</taxon>
        <taxon>Arthropoda</taxon>
        <taxon>Hexapoda</taxon>
        <taxon>Insecta</taxon>
        <taxon>Pterygota</taxon>
        <taxon>Neoptera</taxon>
        <taxon>Endopterygota</taxon>
        <taxon>Diptera</taxon>
        <taxon>Nematocera</taxon>
        <taxon>Culicoidea</taxon>
        <taxon>Culicidae</taxon>
        <taxon>Anophelinae</taxon>
        <taxon>Anopheles</taxon>
    </lineage>
</organism>
<name>A0A2M4CSC7_ANODA</name>
<dbReference type="Pfam" id="PF03564">
    <property type="entry name" value="DUF1759"/>
    <property type="match status" value="1"/>
</dbReference>
<dbReference type="VEuPathDB" id="VectorBase:ADAR2_010528"/>
<dbReference type="VEuPathDB" id="VectorBase:ADAR2_009858"/>
<dbReference type="InterPro" id="IPR013087">
    <property type="entry name" value="Znf_C2H2_type"/>
</dbReference>
<dbReference type="PROSITE" id="PS00028">
    <property type="entry name" value="ZINC_FINGER_C2H2_1"/>
    <property type="match status" value="1"/>
</dbReference>
<dbReference type="InterPro" id="IPR040676">
    <property type="entry name" value="DUF5641"/>
</dbReference>
<dbReference type="InterPro" id="IPR001584">
    <property type="entry name" value="Integrase_cat-core"/>
</dbReference>
<dbReference type="GO" id="GO:0071897">
    <property type="term" value="P:DNA biosynthetic process"/>
    <property type="evidence" value="ECO:0007669"/>
    <property type="project" value="UniProtKB-ARBA"/>
</dbReference>
<evidence type="ECO:0000313" key="3">
    <source>
        <dbReference type="EMBL" id="MBW68227.1"/>
    </source>
</evidence>
<dbReference type="GO" id="GO:0003676">
    <property type="term" value="F:nucleic acid binding"/>
    <property type="evidence" value="ECO:0007669"/>
    <property type="project" value="InterPro"/>
</dbReference>
<feature type="compositionally biased region" description="Polar residues" evidence="1">
    <location>
        <begin position="70"/>
        <end position="85"/>
    </location>
</feature>
<dbReference type="InterPro" id="IPR012337">
    <property type="entry name" value="RNaseH-like_sf"/>
</dbReference>
<dbReference type="GO" id="GO:0042575">
    <property type="term" value="C:DNA polymerase complex"/>
    <property type="evidence" value="ECO:0007669"/>
    <property type="project" value="UniProtKB-ARBA"/>
</dbReference>
<dbReference type="InterPro" id="IPR008042">
    <property type="entry name" value="Retrotrans_Pao"/>
</dbReference>
<dbReference type="SUPFAM" id="SSF56672">
    <property type="entry name" value="DNA/RNA polymerases"/>
    <property type="match status" value="1"/>
</dbReference>
<evidence type="ECO:0000259" key="2">
    <source>
        <dbReference type="PROSITE" id="PS50994"/>
    </source>
</evidence>
<dbReference type="Gene3D" id="3.30.420.10">
    <property type="entry name" value="Ribonuclease H-like superfamily/Ribonuclease H"/>
    <property type="match status" value="1"/>
</dbReference>
<dbReference type="PANTHER" id="PTHR47331:SF1">
    <property type="entry name" value="GAG-LIKE PROTEIN"/>
    <property type="match status" value="1"/>
</dbReference>
<protein>
    <submittedName>
        <fullName evidence="3">Putative bel12 ag transposon polyprotein</fullName>
    </submittedName>
</protein>
<accession>A0A2M4CSC7</accession>
<dbReference type="InterPro" id="IPR043502">
    <property type="entry name" value="DNA/RNA_pol_sf"/>
</dbReference>
<proteinExistence type="predicted"/>
<dbReference type="InterPro" id="IPR036397">
    <property type="entry name" value="RNaseH_sf"/>
</dbReference>
<dbReference type="VEuPathDB" id="VectorBase:ADAC000862"/>
<sequence length="1830" mass="204949">MPPKKQKAKRGRGLRDDEGFHTPGRTPIVTREAARAKPKLADAPSEKSSPSSVFSEAVADDGAAEHMISSGKSVKAGSQRTTSSMRETKRALLLKRLADEKQAAKEVIDAQLQAKIQAIELDKHFAEEQFRIEADLLEEESVASQAASVASAKSNRLRNWIANTDNAFQAETRPVAQAEESPNNWDLRRDQVAARRALAKELPAFTGKPEEWPAFYASYRYSTQLCGYRPEENLLRLQRCLKGAALEAVQGRLILPESVPQVIETLRKRFGRPEWLIQALIEKVQQAPTPKPDKLGTIIKFGNAIQGLCDHIRAADLPEHLQNPCLMQSLVAKLPPEYRMRWAAFRRGKTGSSLELFAEYMGEIVDDASCVEPYEAKEDNALHRDARGLRANKSAQSSFKSFAAMAKPGPRCAMCKEEHWIQQCPKFLSQQPEQRRRTIMTLKRCLNCLRAGHMCAKCPWKYGCKQCKQRHNSLLHTGSRAAEPNSAVIINNDETTTSVEPPSELSVISAMAVNAGSVVLQTAIVNIIDAFGVAHPVRALLDSASQPDLITEQLAKRLQLPVAKANIALEGAGQHISPAKGTVFTELKSRHEEFSLKVQFLVMGKLVSKLPSWDLKIPKVSLPPNTRLADPWFNKSQPIDIILGARHYPQFFSNQKMAPHPHYPVLLNSVFGWVATGPVGAESASSSVRVDSDINPPCMVSLEAAVEKFWEMESVEIRTNYTPEEQYCEELFKSSTRRDEEGRYIVKLPRKPGSDAMIGNSKKTALRRFELLEKRLDRNAELKCDYHQFMHEYLDMGHMHLLSPEEESKPLCSYYLPHHPVFKQDSTTTKVRVVFDASAKTAKGYSLNEALCIGPVVQKDLLDIVMRFRTYKVALIGDIAKMYRQILLDESDRSLVRIMFRFNQEVPIQTYQLNTVTYGLAPSSFLATRTLLQLVEDEGSEYPEAGASVRDNFYVDDFIGGADNEEDAIHLRQSLTELLAKGKFEIRKWASNQPEVLEGLRVEEVATRATVSVGHSDTIKALGICWMPTTDELYFKVAAVNHIDTPTKRSVLSSIAKLFDPLGLLGPIVVKAKILMQQLWLAKGDWDDPIPNELAQQWNQFHCELPLLESIRFPRYCLQPLSEIQLHLFCDASETAYGACIYARCTEESGRITTTLLASMSRVAPLKRVSLPRLELCAALLGSQLYNRVKTATCISSTKPILWSDSTVTLHWLASPPNKWKTYVANRVAEIQGLTRDCSWRHVPGADNPADLVSRGLTVSEFINARAWTRGPAWLAMAEESWPKNVPETSAEAEIEMKVCTVAVQTTSRVNPWFERWSTFNRLVRVIAHCVLFTRKARQRARDRAAANKNQHPKKQNATIRCSHQRQPCRLQIAAELLTIARNVVVRLAQQDGFATEVKLLSGGQMLPKSSALRRLNPFLDEDGLIRVGGRLELSRLPYQSKHPAVLPKHHPLARLIAEHEHRRQMHAGGRLLLSHLRLTYWPLDGRNLVKRVVRNCFRCNRAHPVPAQQQIGQIPASRVAPSRPFAITGVDYAGPLYMKPAHRKAASVKCYLCVFVCFSTKAVHLELVSDLTTSGFLTALRRFISRRGMPAHIHSDNGTNFVGARSALKELFVMLNNSEDQGIISTACADQGITWHLVPPKAPHFGGLWEAAVKTAKKHLYRQLGGARLTFEGYCTVLCQIEAVMNSRPLLPMSSDPNDLAALTPAHFLIGSSLLALPEPNYSGISPSSLGGLQQMQLRVQQFWKHWKSEYLQELQKDTVRASRNNGIRLGRMAILIDEMLPVTRWPLARITKIHPGKDGIPRVVSVRTARGDMTRPITKICLLPDSQD</sequence>
<dbReference type="PANTHER" id="PTHR47331">
    <property type="entry name" value="PHD-TYPE DOMAIN-CONTAINING PROTEIN"/>
    <property type="match status" value="1"/>
</dbReference>
<feature type="compositionally biased region" description="Low complexity" evidence="1">
    <location>
        <begin position="46"/>
        <end position="57"/>
    </location>
</feature>
<dbReference type="CDD" id="cd01644">
    <property type="entry name" value="RT_pepA17"/>
    <property type="match status" value="1"/>
</dbReference>
<feature type="region of interest" description="Disordered" evidence="1">
    <location>
        <begin position="1"/>
        <end position="86"/>
    </location>
</feature>
<dbReference type="EMBL" id="GGFL01004049">
    <property type="protein sequence ID" value="MBW68227.1"/>
    <property type="molecule type" value="Transcribed_RNA"/>
</dbReference>
<feature type="region of interest" description="Disordered" evidence="1">
    <location>
        <begin position="1342"/>
        <end position="1361"/>
    </location>
</feature>